<dbReference type="GO" id="GO:0006281">
    <property type="term" value="P:DNA repair"/>
    <property type="evidence" value="ECO:0007669"/>
    <property type="project" value="InterPro"/>
</dbReference>
<evidence type="ECO:0000256" key="2">
    <source>
        <dbReference type="ARBA" id="ARBA00022598"/>
    </source>
</evidence>
<evidence type="ECO:0000256" key="1">
    <source>
        <dbReference type="ARBA" id="ARBA00007572"/>
    </source>
</evidence>
<evidence type="ECO:0000313" key="4">
    <source>
        <dbReference type="EMBL" id="KAD4384239.1"/>
    </source>
</evidence>
<dbReference type="PANTHER" id="PTHR45674">
    <property type="entry name" value="DNA LIGASE 1/3 FAMILY MEMBER"/>
    <property type="match status" value="1"/>
</dbReference>
<dbReference type="Gene3D" id="3.30.1490.70">
    <property type="match status" value="1"/>
</dbReference>
<dbReference type="GO" id="GO:0006273">
    <property type="term" value="P:lagging strand elongation"/>
    <property type="evidence" value="ECO:0007669"/>
    <property type="project" value="TreeGrafter"/>
</dbReference>
<proteinExistence type="inferred from homology"/>
<keyword evidence="5" id="KW-1185">Reference proteome</keyword>
<gene>
    <name evidence="4" type="ORF">E3N88_24407</name>
</gene>
<dbReference type="PANTHER" id="PTHR45674:SF9">
    <property type="entry name" value="DNA LIGASE 3"/>
    <property type="match status" value="1"/>
</dbReference>
<dbReference type="InterPro" id="IPR050191">
    <property type="entry name" value="ATP-dep_DNA_ligase"/>
</dbReference>
<dbReference type="GO" id="GO:0003910">
    <property type="term" value="F:DNA ligase (ATP) activity"/>
    <property type="evidence" value="ECO:0007669"/>
    <property type="project" value="InterPro"/>
</dbReference>
<dbReference type="EMBL" id="SZYD01000013">
    <property type="protein sequence ID" value="KAD4384239.1"/>
    <property type="molecule type" value="Genomic_DNA"/>
</dbReference>
<evidence type="ECO:0000259" key="3">
    <source>
        <dbReference type="PROSITE" id="PS50160"/>
    </source>
</evidence>
<dbReference type="Pfam" id="PF01068">
    <property type="entry name" value="DNA_ligase_A_M"/>
    <property type="match status" value="1"/>
</dbReference>
<dbReference type="GO" id="GO:0005524">
    <property type="term" value="F:ATP binding"/>
    <property type="evidence" value="ECO:0007669"/>
    <property type="project" value="InterPro"/>
</dbReference>
<dbReference type="OrthoDB" id="206088at2759"/>
<dbReference type="Proteomes" id="UP000326396">
    <property type="component" value="Linkage Group LG3"/>
</dbReference>
<protein>
    <recommendedName>
        <fullName evidence="3">ATP-dependent DNA ligase family profile domain-containing protein</fullName>
    </recommendedName>
</protein>
<name>A0A5N6N1S4_9ASTR</name>
<reference evidence="4 5" key="1">
    <citation type="submission" date="2019-05" db="EMBL/GenBank/DDBJ databases">
        <title>Mikania micrantha, genome provides insights into the molecular mechanism of rapid growth.</title>
        <authorList>
            <person name="Liu B."/>
        </authorList>
    </citation>
    <scope>NUCLEOTIDE SEQUENCE [LARGE SCALE GENOMIC DNA]</scope>
    <source>
        <strain evidence="4">NLD-2019</strain>
        <tissue evidence="4">Leaf</tissue>
    </source>
</reference>
<dbReference type="PROSITE" id="PS50160">
    <property type="entry name" value="DNA_LIGASE_A3"/>
    <property type="match status" value="1"/>
</dbReference>
<evidence type="ECO:0000313" key="5">
    <source>
        <dbReference type="Proteomes" id="UP000326396"/>
    </source>
</evidence>
<comment type="similarity">
    <text evidence="1">Belongs to the ATP-dependent DNA ligase family.</text>
</comment>
<accession>A0A5N6N1S4</accession>
<feature type="domain" description="ATP-dependent DNA ligase family profile" evidence="3">
    <location>
        <begin position="148"/>
        <end position="222"/>
    </location>
</feature>
<dbReference type="InterPro" id="IPR012310">
    <property type="entry name" value="DNA_ligase_ATP-dep_cent"/>
</dbReference>
<sequence length="256" mass="28372">MRLEAGGCGGEEFAGGPNLGFGILNVKEKSRGHVSGFVERLLTLDSIASAAIRVQRRLSSNDFRVLKNGGSSGDFSYCNNHLALWLLFSFSVGDVRNCLHATWVLWLQFYSPNSLLQATTVTKGFFKLKQLQVEMDNACLANKARLTQMNHFFEDAFHSSCEGIMVKSLDVEAGYLPSKRSYSWLKTKGARERERVPGRRLQISAGAEWCVKPKSGGRRRGVCVRRCGEPPPEIAGRWMGGLRSKGCGWGGCVRKF</sequence>
<organism evidence="4 5">
    <name type="scientific">Mikania micrantha</name>
    <name type="common">bitter vine</name>
    <dbReference type="NCBI Taxonomy" id="192012"/>
    <lineage>
        <taxon>Eukaryota</taxon>
        <taxon>Viridiplantae</taxon>
        <taxon>Streptophyta</taxon>
        <taxon>Embryophyta</taxon>
        <taxon>Tracheophyta</taxon>
        <taxon>Spermatophyta</taxon>
        <taxon>Magnoliopsida</taxon>
        <taxon>eudicotyledons</taxon>
        <taxon>Gunneridae</taxon>
        <taxon>Pentapetalae</taxon>
        <taxon>asterids</taxon>
        <taxon>campanulids</taxon>
        <taxon>Asterales</taxon>
        <taxon>Asteraceae</taxon>
        <taxon>Asteroideae</taxon>
        <taxon>Heliantheae alliance</taxon>
        <taxon>Eupatorieae</taxon>
        <taxon>Mikania</taxon>
    </lineage>
</organism>
<dbReference type="GO" id="GO:0006310">
    <property type="term" value="P:DNA recombination"/>
    <property type="evidence" value="ECO:0007669"/>
    <property type="project" value="InterPro"/>
</dbReference>
<keyword evidence="2" id="KW-0436">Ligase</keyword>
<dbReference type="AlphaFoldDB" id="A0A5N6N1S4"/>
<dbReference type="SUPFAM" id="SSF56091">
    <property type="entry name" value="DNA ligase/mRNA capping enzyme, catalytic domain"/>
    <property type="match status" value="1"/>
</dbReference>
<comment type="caution">
    <text evidence="4">The sequence shown here is derived from an EMBL/GenBank/DDBJ whole genome shotgun (WGS) entry which is preliminary data.</text>
</comment>